<dbReference type="Gene3D" id="6.10.250.3150">
    <property type="match status" value="1"/>
</dbReference>
<protein>
    <submittedName>
        <fullName evidence="4">Unannotated protein</fullName>
    </submittedName>
</protein>
<feature type="coiled-coil region" evidence="1">
    <location>
        <begin position="156"/>
        <end position="208"/>
    </location>
</feature>
<accession>A0A6J7LN31</accession>
<gene>
    <name evidence="2" type="ORF">UFOPK2683_00410</name>
    <name evidence="3" type="ORF">UFOPK3605_00139</name>
    <name evidence="4" type="ORF">UFOPK3897_00143</name>
    <name evidence="5" type="ORF">UFOPK4121_00016</name>
</gene>
<reference evidence="4" key="1">
    <citation type="submission" date="2020-05" db="EMBL/GenBank/DDBJ databases">
        <authorList>
            <person name="Chiriac C."/>
            <person name="Salcher M."/>
            <person name="Ghai R."/>
            <person name="Kavagutti S V."/>
        </authorList>
    </citation>
    <scope>NUCLEOTIDE SEQUENCE</scope>
</reference>
<proteinExistence type="predicted"/>
<sequence>MPFRPRWLAAPVFILVALLATPVTPTSAQSDPFDAEISKAQDQVAATRAQAHAASARLESAAAQRQAVEARVVAVEARVAELAIQIPALKSQIEELRRVLETRAVALYSIGGPAALYGPISFTPSLKAVRRRILADAAARQDNATVKKIEGVLVQLSEAERQLAVEKSTLAAQQAELVQLEASLAAQQVELDRRVAAANAALERAQALGALRARGEPMLGPTILTAAQMAAWVRAKKYRTNLQTSIEDLAAIYVSEGTSEGLRGDLAFAQSVIETGGFASAPDNNFAGLGWCDSCAYGTRFPTPRDGVRAQVQHLKNYADKTSRAANLAHPPSPYWYSADPVSAARKFDTFFAKGWAPTWTDMGSGNWATDRNYSGKVLKVYADMVAFARTGSL</sequence>
<dbReference type="EMBL" id="CAEZYK010000014">
    <property type="protein sequence ID" value="CAB4718125.1"/>
    <property type="molecule type" value="Genomic_DNA"/>
</dbReference>
<evidence type="ECO:0000313" key="4">
    <source>
        <dbReference type="EMBL" id="CAB4968692.1"/>
    </source>
</evidence>
<dbReference type="EMBL" id="CAFBPQ010000001">
    <property type="protein sequence ID" value="CAB5010562.1"/>
    <property type="molecule type" value="Genomic_DNA"/>
</dbReference>
<keyword evidence="1" id="KW-0175">Coiled coil</keyword>
<feature type="coiled-coil region" evidence="1">
    <location>
        <begin position="51"/>
        <end position="99"/>
    </location>
</feature>
<organism evidence="4">
    <name type="scientific">freshwater metagenome</name>
    <dbReference type="NCBI Taxonomy" id="449393"/>
    <lineage>
        <taxon>unclassified sequences</taxon>
        <taxon>metagenomes</taxon>
        <taxon>ecological metagenomes</taxon>
    </lineage>
</organism>
<name>A0A6J7LN31_9ZZZZ</name>
<evidence type="ECO:0000256" key="1">
    <source>
        <dbReference type="SAM" id="Coils"/>
    </source>
</evidence>
<evidence type="ECO:0000313" key="5">
    <source>
        <dbReference type="EMBL" id="CAB5010562.1"/>
    </source>
</evidence>
<evidence type="ECO:0000313" key="2">
    <source>
        <dbReference type="EMBL" id="CAB4718125.1"/>
    </source>
</evidence>
<evidence type="ECO:0000313" key="3">
    <source>
        <dbReference type="EMBL" id="CAB4894777.1"/>
    </source>
</evidence>
<dbReference type="AlphaFoldDB" id="A0A6J7LN31"/>
<dbReference type="EMBL" id="CAFBOF010000001">
    <property type="protein sequence ID" value="CAB4968692.1"/>
    <property type="molecule type" value="Genomic_DNA"/>
</dbReference>
<dbReference type="EMBL" id="CAFBMM010000001">
    <property type="protein sequence ID" value="CAB4894777.1"/>
    <property type="molecule type" value="Genomic_DNA"/>
</dbReference>